<gene>
    <name evidence="2" type="ORF">EMPS_03852</name>
</gene>
<accession>A0A9P3H7K2</accession>
<sequence length="361" mass="38862">MGSSGCRSTKDSRLAKVKKATAELSNPQYFLDTIPEEYSAEGYILSFRCVHDESAVKRLQDEWRNKLIPMLQGSNDRSLQENGARLEKIWRNEKRRVLETVELTKDEHVAKTFKQGMKHAFQHHQLTVMEISSRRFEKDLTQILDESLTSDEYVETLPSMPPLSTEKLPPAASRGMCVDTDGEVNDIPLSDTLLPPQPASFDDAADSFMATNALATGSPSTGTPLPGAPLPGAPLPGTPSVDGGEPGVEEIQTGSSIESTTTPVEQVTGRDESPELTISHHLSSASTGPEEPRLSASSLSHRSRTSSESGELGPHTLACNKTLTEVASHLSPSAATTSGDIGGQFESGTSTGQDDSSRRSK</sequence>
<feature type="compositionally biased region" description="Polar residues" evidence="1">
    <location>
        <begin position="252"/>
        <end position="265"/>
    </location>
</feature>
<protein>
    <submittedName>
        <fullName evidence="2">Uncharacterized protein</fullName>
    </submittedName>
</protein>
<keyword evidence="3" id="KW-1185">Reference proteome</keyword>
<name>A0A9P3H7K2_9FUNG</name>
<evidence type="ECO:0000256" key="1">
    <source>
        <dbReference type="SAM" id="MobiDB-lite"/>
    </source>
</evidence>
<dbReference type="OrthoDB" id="2448606at2759"/>
<reference evidence="2" key="2">
    <citation type="journal article" date="2022" name="Microbiol. Resour. Announc.">
        <title>Whole-Genome Sequence of Entomortierella parvispora E1425, a Mucoromycotan Fungus Associated with Burkholderiaceae-Related Endosymbiotic Bacteria.</title>
        <authorList>
            <person name="Herlambang A."/>
            <person name="Guo Y."/>
            <person name="Takashima Y."/>
            <person name="Narisawa K."/>
            <person name="Ohta H."/>
            <person name="Nishizawa T."/>
        </authorList>
    </citation>
    <scope>NUCLEOTIDE SEQUENCE</scope>
    <source>
        <strain evidence="2">E1425</strain>
    </source>
</reference>
<evidence type="ECO:0000313" key="2">
    <source>
        <dbReference type="EMBL" id="GJJ71502.1"/>
    </source>
</evidence>
<feature type="compositionally biased region" description="Low complexity" evidence="1">
    <location>
        <begin position="215"/>
        <end position="225"/>
    </location>
</feature>
<feature type="compositionally biased region" description="Pro residues" evidence="1">
    <location>
        <begin position="226"/>
        <end position="237"/>
    </location>
</feature>
<feature type="compositionally biased region" description="Polar residues" evidence="1">
    <location>
        <begin position="319"/>
        <end position="339"/>
    </location>
</feature>
<reference evidence="2" key="1">
    <citation type="submission" date="2021-11" db="EMBL/GenBank/DDBJ databases">
        <authorList>
            <person name="Herlambang A."/>
            <person name="Guo Y."/>
            <person name="Takashima Y."/>
            <person name="Nishizawa T."/>
        </authorList>
    </citation>
    <scope>NUCLEOTIDE SEQUENCE</scope>
    <source>
        <strain evidence="2">E1425</strain>
    </source>
</reference>
<feature type="region of interest" description="Disordered" evidence="1">
    <location>
        <begin position="213"/>
        <end position="361"/>
    </location>
</feature>
<evidence type="ECO:0000313" key="3">
    <source>
        <dbReference type="Proteomes" id="UP000827284"/>
    </source>
</evidence>
<dbReference type="AlphaFoldDB" id="A0A9P3H7K2"/>
<proteinExistence type="predicted"/>
<organism evidence="2 3">
    <name type="scientific">Entomortierella parvispora</name>
    <dbReference type="NCBI Taxonomy" id="205924"/>
    <lineage>
        <taxon>Eukaryota</taxon>
        <taxon>Fungi</taxon>
        <taxon>Fungi incertae sedis</taxon>
        <taxon>Mucoromycota</taxon>
        <taxon>Mortierellomycotina</taxon>
        <taxon>Mortierellomycetes</taxon>
        <taxon>Mortierellales</taxon>
        <taxon>Mortierellaceae</taxon>
        <taxon>Entomortierella</taxon>
    </lineage>
</organism>
<comment type="caution">
    <text evidence="2">The sequence shown here is derived from an EMBL/GenBank/DDBJ whole genome shotgun (WGS) entry which is preliminary data.</text>
</comment>
<dbReference type="EMBL" id="BQFW01000005">
    <property type="protein sequence ID" value="GJJ71502.1"/>
    <property type="molecule type" value="Genomic_DNA"/>
</dbReference>
<dbReference type="Proteomes" id="UP000827284">
    <property type="component" value="Unassembled WGS sequence"/>
</dbReference>